<dbReference type="EMBL" id="KV428071">
    <property type="protein sequence ID" value="KZT38037.1"/>
    <property type="molecule type" value="Genomic_DNA"/>
</dbReference>
<feature type="non-terminal residue" evidence="2">
    <location>
        <position position="1"/>
    </location>
</feature>
<evidence type="ECO:0000313" key="2">
    <source>
        <dbReference type="EMBL" id="KZT38037.1"/>
    </source>
</evidence>
<proteinExistence type="predicted"/>
<evidence type="ECO:0000256" key="1">
    <source>
        <dbReference type="SAM" id="SignalP"/>
    </source>
</evidence>
<sequence>MKLEFTLLTLFFATFVLAQDPPVCTEFPNPFTTIACQDYCLKCCNAHPTDQECVPTFHICANDCERL</sequence>
<feature type="signal peptide" evidence="1">
    <location>
        <begin position="1"/>
        <end position="18"/>
    </location>
</feature>
<evidence type="ECO:0000313" key="3">
    <source>
        <dbReference type="Proteomes" id="UP000076798"/>
    </source>
</evidence>
<organism evidence="2 3">
    <name type="scientific">Sistotremastrum suecicum HHB10207 ss-3</name>
    <dbReference type="NCBI Taxonomy" id="1314776"/>
    <lineage>
        <taxon>Eukaryota</taxon>
        <taxon>Fungi</taxon>
        <taxon>Dikarya</taxon>
        <taxon>Basidiomycota</taxon>
        <taxon>Agaricomycotina</taxon>
        <taxon>Agaricomycetes</taxon>
        <taxon>Sistotremastrales</taxon>
        <taxon>Sistotremastraceae</taxon>
        <taxon>Sistotremastrum</taxon>
    </lineage>
</organism>
<feature type="chain" id="PRO_5007871916" evidence="1">
    <location>
        <begin position="19"/>
        <end position="67"/>
    </location>
</feature>
<keyword evidence="3" id="KW-1185">Reference proteome</keyword>
<reference evidence="2 3" key="1">
    <citation type="journal article" date="2016" name="Mol. Biol. Evol.">
        <title>Comparative Genomics of Early-Diverging Mushroom-Forming Fungi Provides Insights into the Origins of Lignocellulose Decay Capabilities.</title>
        <authorList>
            <person name="Nagy L.G."/>
            <person name="Riley R."/>
            <person name="Tritt A."/>
            <person name="Adam C."/>
            <person name="Daum C."/>
            <person name="Floudas D."/>
            <person name="Sun H."/>
            <person name="Yadav J.S."/>
            <person name="Pangilinan J."/>
            <person name="Larsson K.H."/>
            <person name="Matsuura K."/>
            <person name="Barry K."/>
            <person name="Labutti K."/>
            <person name="Kuo R."/>
            <person name="Ohm R.A."/>
            <person name="Bhattacharya S.S."/>
            <person name="Shirouzu T."/>
            <person name="Yoshinaga Y."/>
            <person name="Martin F.M."/>
            <person name="Grigoriev I.V."/>
            <person name="Hibbett D.S."/>
        </authorList>
    </citation>
    <scope>NUCLEOTIDE SEQUENCE [LARGE SCALE GENOMIC DNA]</scope>
    <source>
        <strain evidence="2 3">HHB10207 ss-3</strain>
    </source>
</reference>
<name>A0A166D1B7_9AGAM</name>
<keyword evidence="1" id="KW-0732">Signal</keyword>
<dbReference type="Proteomes" id="UP000076798">
    <property type="component" value="Unassembled WGS sequence"/>
</dbReference>
<gene>
    <name evidence="2" type="ORF">SISSUDRAFT_1047629</name>
</gene>
<protein>
    <submittedName>
        <fullName evidence="2">Uncharacterized protein</fullName>
    </submittedName>
</protein>
<dbReference type="AlphaFoldDB" id="A0A166D1B7"/>
<accession>A0A166D1B7</accession>